<feature type="domain" description="Tr-type G" evidence="7">
    <location>
        <begin position="5"/>
        <end position="182"/>
    </location>
</feature>
<sequence>MTDIKKIRNFAIIAHIDHGKSTVSDRLIELYSEDLPNKMTSQLLDSMDIEKERGITIKAQTVRLNCNGYIFNLIDTPGHVDFSYEVNRSLAACEGSVLLVDASQGVEAQTLANIYHALDNNHSIIVALNKIDLPAANPSKVKSQIEDVIGISAEDAIDVSAKTGEGIEDLARAVISRLPSPSGSMDKPLRALIVDSWYDNYLGVVVLIRIIDGVISPKMEVITMSNKVKHVITQVGIFSPKKTYIDQLSAGEIGFITANIKSTTSCRVGDTITVSNGSEDALPGFKSLQSMVFCGLFPVSSDDFKELKKAVEKLHLNDAGFEFEVESSDALGYGFHCGFLGLLHLEITIERLEREFDLDLITTAPSVMYKISTKNGNELNIHNPGDMPDVTTIERVLEPTIVATIIAPQSFVGSIMQICIERRCEDFNTSYSGERAIMSCIMPLSEIVFDFYDRLKSISSGYASFNWEKGEYKEADIVKLSILINEEKVDALSLLINRDSAENRGREICKRLKELIPKHLFKIPIQAAIGGKIIARETINALRKDVTSKCYGGDVSRKRKLIEKQKKGKKKMREVGNVQVPQKVFIEALKINHNK</sequence>
<evidence type="ECO:0000256" key="5">
    <source>
        <dbReference type="ARBA" id="ARBA00023134"/>
    </source>
</evidence>
<dbReference type="InterPro" id="IPR000640">
    <property type="entry name" value="EFG_V-like"/>
</dbReference>
<dbReference type="PANTHER" id="PTHR43512:SF4">
    <property type="entry name" value="TRANSLATION FACTOR GUF1 HOMOLOG, CHLOROPLASTIC"/>
    <property type="match status" value="1"/>
</dbReference>
<dbReference type="EMBL" id="CAWVOK010000026">
    <property type="protein sequence ID" value="CAK8163287.1"/>
    <property type="molecule type" value="Genomic_DNA"/>
</dbReference>
<dbReference type="EC" id="3.6.5.n1" evidence="6"/>
<organism evidence="8 9">
    <name type="scientific">Candidatus Xenohaliotis californiensis</name>
    <dbReference type="NCBI Taxonomy" id="84677"/>
    <lineage>
        <taxon>Bacteria</taxon>
        <taxon>Pseudomonadati</taxon>
        <taxon>Pseudomonadota</taxon>
        <taxon>Alphaproteobacteria</taxon>
        <taxon>Rickettsiales</taxon>
        <taxon>Anaplasmataceae</taxon>
        <taxon>Candidatus Xenohaliotis</taxon>
    </lineage>
</organism>
<dbReference type="GO" id="GO:0016787">
    <property type="term" value="F:hydrolase activity"/>
    <property type="evidence" value="ECO:0007669"/>
    <property type="project" value="UniProtKB-KW"/>
</dbReference>
<comment type="catalytic activity">
    <reaction evidence="6">
        <text>GTP + H2O = GDP + phosphate + H(+)</text>
        <dbReference type="Rhea" id="RHEA:19669"/>
        <dbReference type="ChEBI" id="CHEBI:15377"/>
        <dbReference type="ChEBI" id="CHEBI:15378"/>
        <dbReference type="ChEBI" id="CHEBI:37565"/>
        <dbReference type="ChEBI" id="CHEBI:43474"/>
        <dbReference type="ChEBI" id="CHEBI:58189"/>
        <dbReference type="EC" id="3.6.5.n1"/>
    </reaction>
</comment>
<dbReference type="PRINTS" id="PR00315">
    <property type="entry name" value="ELONGATNFCT"/>
</dbReference>
<dbReference type="Gene3D" id="3.30.70.2570">
    <property type="entry name" value="Elongation factor 4, C-terminal domain"/>
    <property type="match status" value="1"/>
</dbReference>
<feature type="binding site" evidence="6">
    <location>
        <begin position="17"/>
        <end position="22"/>
    </location>
    <ligand>
        <name>GTP</name>
        <dbReference type="ChEBI" id="CHEBI:37565"/>
    </ligand>
</feature>
<dbReference type="Gene3D" id="3.30.70.240">
    <property type="match status" value="1"/>
</dbReference>
<evidence type="ECO:0000256" key="6">
    <source>
        <dbReference type="HAMAP-Rule" id="MF_00071"/>
    </source>
</evidence>
<dbReference type="SUPFAM" id="SSF50447">
    <property type="entry name" value="Translation proteins"/>
    <property type="match status" value="1"/>
</dbReference>
<proteinExistence type="inferred from homology"/>
<keyword evidence="3 6" id="KW-0378">Hydrolase</keyword>
<keyword evidence="4 6" id="KW-0648">Protein biosynthesis</keyword>
<keyword evidence="6" id="KW-0472">Membrane</keyword>
<protein>
    <recommendedName>
        <fullName evidence="6">Elongation factor 4</fullName>
        <shortName evidence="6">EF-4</shortName>
        <ecNumber evidence="6">3.6.5.n1</ecNumber>
    </recommendedName>
    <alternativeName>
        <fullName evidence="6">Ribosomal back-translocase LepA</fullName>
    </alternativeName>
</protein>
<evidence type="ECO:0000256" key="2">
    <source>
        <dbReference type="ARBA" id="ARBA00022741"/>
    </source>
</evidence>
<dbReference type="InterPro" id="IPR038363">
    <property type="entry name" value="LepA_C_sf"/>
</dbReference>
<dbReference type="InterPro" id="IPR005225">
    <property type="entry name" value="Small_GTP-bd"/>
</dbReference>
<dbReference type="SUPFAM" id="SSF52540">
    <property type="entry name" value="P-loop containing nucleoside triphosphate hydrolases"/>
    <property type="match status" value="1"/>
</dbReference>
<keyword evidence="6" id="KW-1003">Cell membrane</keyword>
<reference evidence="8 9" key="1">
    <citation type="submission" date="2024-01" db="EMBL/GenBank/DDBJ databases">
        <authorList>
            <person name="Kunselman E."/>
        </authorList>
    </citation>
    <scope>NUCLEOTIDE SEQUENCE [LARGE SCALE GENOMIC DNA]</scope>
    <source>
        <strain evidence="8">2 abalone samples</strain>
    </source>
</reference>
<name>A0ABP0EWQ0_9RICK</name>
<dbReference type="PROSITE" id="PS00301">
    <property type="entry name" value="G_TR_1"/>
    <property type="match status" value="1"/>
</dbReference>
<comment type="similarity">
    <text evidence="1 6">Belongs to the TRAFAC class translation factor GTPase superfamily. Classic translation factor GTPase family. LepA subfamily.</text>
</comment>
<dbReference type="Gene3D" id="2.40.30.10">
    <property type="entry name" value="Translation factors"/>
    <property type="match status" value="1"/>
</dbReference>
<dbReference type="NCBIfam" id="TIGR01393">
    <property type="entry name" value="lepA"/>
    <property type="match status" value="1"/>
</dbReference>
<dbReference type="Pfam" id="PF00679">
    <property type="entry name" value="EFG_C"/>
    <property type="match status" value="1"/>
</dbReference>
<evidence type="ECO:0000313" key="8">
    <source>
        <dbReference type="EMBL" id="CAK8163287.1"/>
    </source>
</evidence>
<dbReference type="PANTHER" id="PTHR43512">
    <property type="entry name" value="TRANSLATION FACTOR GUF1-RELATED"/>
    <property type="match status" value="1"/>
</dbReference>
<dbReference type="InterPro" id="IPR035647">
    <property type="entry name" value="EFG_III/V"/>
</dbReference>
<dbReference type="InterPro" id="IPR006297">
    <property type="entry name" value="EF-4"/>
</dbReference>
<dbReference type="InterPro" id="IPR035654">
    <property type="entry name" value="LepA_IV"/>
</dbReference>
<keyword evidence="5 6" id="KW-0342">GTP-binding</keyword>
<dbReference type="CDD" id="cd03699">
    <property type="entry name" value="EF4_II"/>
    <property type="match status" value="1"/>
</dbReference>
<dbReference type="InterPro" id="IPR031157">
    <property type="entry name" value="G_TR_CS"/>
</dbReference>
<dbReference type="Proteomes" id="UP001314181">
    <property type="component" value="Unassembled WGS sequence"/>
</dbReference>
<comment type="caution">
    <text evidence="8">The sequence shown here is derived from an EMBL/GenBank/DDBJ whole genome shotgun (WGS) entry which is preliminary data.</text>
</comment>
<dbReference type="Gene3D" id="3.30.70.870">
    <property type="entry name" value="Elongation Factor G (Translational Gtpase), domain 3"/>
    <property type="match status" value="1"/>
</dbReference>
<dbReference type="InterPro" id="IPR027417">
    <property type="entry name" value="P-loop_NTPase"/>
</dbReference>
<dbReference type="InterPro" id="IPR009000">
    <property type="entry name" value="Transl_B-barrel_sf"/>
</dbReference>
<evidence type="ECO:0000256" key="3">
    <source>
        <dbReference type="ARBA" id="ARBA00022801"/>
    </source>
</evidence>
<dbReference type="SUPFAM" id="SSF54980">
    <property type="entry name" value="EF-G C-terminal domain-like"/>
    <property type="match status" value="2"/>
</dbReference>
<keyword evidence="2 6" id="KW-0547">Nucleotide-binding</keyword>
<evidence type="ECO:0000256" key="1">
    <source>
        <dbReference type="ARBA" id="ARBA00005454"/>
    </source>
</evidence>
<comment type="function">
    <text evidence="6">Required for accurate and efficient protein synthesis under certain stress conditions. May act as a fidelity factor of the translation reaction, by catalyzing a one-codon backward translocation of tRNAs on improperly translocated ribosomes. Back-translocation proceeds from a post-translocation (POST) complex to a pre-translocation (PRE) complex, thus giving elongation factor G a second chance to translocate the tRNAs correctly. Binds to ribosomes in a GTP-dependent manner.</text>
</comment>
<keyword evidence="9" id="KW-1185">Reference proteome</keyword>
<dbReference type="Pfam" id="PF06421">
    <property type="entry name" value="LepA_C"/>
    <property type="match status" value="1"/>
</dbReference>
<dbReference type="RefSeq" id="WP_338364358.1">
    <property type="nucleotide sequence ID" value="NZ_CAWVOK010000026.1"/>
</dbReference>
<comment type="subcellular location">
    <subcellularLocation>
        <location evidence="6">Cell membrane</location>
        <topology evidence="6">Peripheral membrane protein</topology>
        <orientation evidence="6">Cytoplasmic side</orientation>
    </subcellularLocation>
</comment>
<dbReference type="InterPro" id="IPR013842">
    <property type="entry name" value="LepA_CTD"/>
</dbReference>
<dbReference type="NCBIfam" id="TIGR00231">
    <property type="entry name" value="small_GTP"/>
    <property type="match status" value="1"/>
</dbReference>
<accession>A0ABP0EWQ0</accession>
<dbReference type="Gene3D" id="3.40.50.300">
    <property type="entry name" value="P-loop containing nucleotide triphosphate hydrolases"/>
    <property type="match status" value="1"/>
</dbReference>
<evidence type="ECO:0000313" key="9">
    <source>
        <dbReference type="Proteomes" id="UP001314181"/>
    </source>
</evidence>
<dbReference type="CDD" id="cd03709">
    <property type="entry name" value="lepA_C"/>
    <property type="match status" value="1"/>
</dbReference>
<gene>
    <name evidence="6 8" type="primary">lepA</name>
    <name evidence="8" type="ORF">CAXC1_330047</name>
</gene>
<evidence type="ECO:0000256" key="4">
    <source>
        <dbReference type="ARBA" id="ARBA00022917"/>
    </source>
</evidence>
<evidence type="ECO:0000259" key="7">
    <source>
        <dbReference type="PROSITE" id="PS51722"/>
    </source>
</evidence>
<dbReference type="InterPro" id="IPR000795">
    <property type="entry name" value="T_Tr_GTP-bd_dom"/>
</dbReference>
<dbReference type="Pfam" id="PF00009">
    <property type="entry name" value="GTP_EFTU"/>
    <property type="match status" value="1"/>
</dbReference>
<dbReference type="CDD" id="cd16260">
    <property type="entry name" value="EF4_III"/>
    <property type="match status" value="1"/>
</dbReference>
<dbReference type="HAMAP" id="MF_00071">
    <property type="entry name" value="LepA"/>
    <property type="match status" value="1"/>
</dbReference>
<feature type="binding site" evidence="6">
    <location>
        <begin position="129"/>
        <end position="132"/>
    </location>
    <ligand>
        <name>GTP</name>
        <dbReference type="ChEBI" id="CHEBI:37565"/>
    </ligand>
</feature>
<dbReference type="CDD" id="cd01890">
    <property type="entry name" value="LepA"/>
    <property type="match status" value="1"/>
</dbReference>
<dbReference type="PROSITE" id="PS51722">
    <property type="entry name" value="G_TR_2"/>
    <property type="match status" value="1"/>
</dbReference>